<dbReference type="InterPro" id="IPR027417">
    <property type="entry name" value="P-loop_NTPase"/>
</dbReference>
<dbReference type="GO" id="GO:0005524">
    <property type="term" value="F:ATP binding"/>
    <property type="evidence" value="ECO:0007669"/>
    <property type="project" value="InterPro"/>
</dbReference>
<comment type="caution">
    <text evidence="1">The sequence shown here is derived from an EMBL/GenBank/DDBJ whole genome shotgun (WGS) entry which is preliminary data.</text>
</comment>
<name>A0A9D1DNI9_9FIRM</name>
<dbReference type="SUPFAM" id="SSF52540">
    <property type="entry name" value="P-loop containing nucleoside triphosphate hydrolases"/>
    <property type="match status" value="1"/>
</dbReference>
<evidence type="ECO:0000313" key="2">
    <source>
        <dbReference type="Proteomes" id="UP000886785"/>
    </source>
</evidence>
<sequence length="171" mass="19085">MGLVHIYCGDGKGKTTAAVGLAVRACGAGKKILFVQFLKSESSSERRILKQLDGIELTPCPEKVKFTFRMNEAEKQECRERCAFLLRLTEERLPLFDLAVLDEVFGALSAGMLEMGDLLRLVREKPEKTELVLTGRNPPPEVTAIADYITEMKKIRHPYDAGTPARKGIEF</sequence>
<dbReference type="InterPro" id="IPR003724">
    <property type="entry name" value="CblAdoTrfase_CobA"/>
</dbReference>
<dbReference type="PIRSF" id="PIRSF015617">
    <property type="entry name" value="Adensltrnsf_CobA"/>
    <property type="match status" value="1"/>
</dbReference>
<dbReference type="Gene3D" id="3.40.50.300">
    <property type="entry name" value="P-loop containing nucleotide triphosphate hydrolases"/>
    <property type="match status" value="1"/>
</dbReference>
<dbReference type="GO" id="GO:0009236">
    <property type="term" value="P:cobalamin biosynthetic process"/>
    <property type="evidence" value="ECO:0007669"/>
    <property type="project" value="InterPro"/>
</dbReference>
<dbReference type="GO" id="GO:0008817">
    <property type="term" value="F:corrinoid adenosyltransferase activity"/>
    <property type="evidence" value="ECO:0007669"/>
    <property type="project" value="InterPro"/>
</dbReference>
<dbReference type="Proteomes" id="UP000886785">
    <property type="component" value="Unassembled WGS sequence"/>
</dbReference>
<reference evidence="1" key="2">
    <citation type="journal article" date="2021" name="PeerJ">
        <title>Extensive microbial diversity within the chicken gut microbiome revealed by metagenomics and culture.</title>
        <authorList>
            <person name="Gilroy R."/>
            <person name="Ravi A."/>
            <person name="Getino M."/>
            <person name="Pursley I."/>
            <person name="Horton D.L."/>
            <person name="Alikhan N.F."/>
            <person name="Baker D."/>
            <person name="Gharbi K."/>
            <person name="Hall N."/>
            <person name="Watson M."/>
            <person name="Adriaenssens E.M."/>
            <person name="Foster-Nyarko E."/>
            <person name="Jarju S."/>
            <person name="Secka A."/>
            <person name="Antonio M."/>
            <person name="Oren A."/>
            <person name="Chaudhuri R.R."/>
            <person name="La Ragione R."/>
            <person name="Hildebrand F."/>
            <person name="Pallen M.J."/>
        </authorList>
    </citation>
    <scope>NUCLEOTIDE SEQUENCE</scope>
    <source>
        <strain evidence="1">ChiSjej1B19-7085</strain>
    </source>
</reference>
<gene>
    <name evidence="1" type="ORF">IAA54_00190</name>
</gene>
<dbReference type="PANTHER" id="PTHR46638">
    <property type="entry name" value="CORRINOID ADENOSYLTRANSFERASE"/>
    <property type="match status" value="1"/>
</dbReference>
<proteinExistence type="predicted"/>
<organism evidence="1 2">
    <name type="scientific">Candidatus Gallacutalibacter pullicola</name>
    <dbReference type="NCBI Taxonomy" id="2840830"/>
    <lineage>
        <taxon>Bacteria</taxon>
        <taxon>Bacillati</taxon>
        <taxon>Bacillota</taxon>
        <taxon>Clostridia</taxon>
        <taxon>Eubacteriales</taxon>
        <taxon>Candidatus Gallacutalibacter</taxon>
    </lineage>
</organism>
<accession>A0A9D1DNI9</accession>
<dbReference type="Pfam" id="PF02572">
    <property type="entry name" value="CobA_CobO_BtuR"/>
    <property type="match status" value="1"/>
</dbReference>
<dbReference type="PANTHER" id="PTHR46638:SF1">
    <property type="entry name" value="CORRINOID ADENOSYLTRANSFERASE"/>
    <property type="match status" value="1"/>
</dbReference>
<dbReference type="AlphaFoldDB" id="A0A9D1DNI9"/>
<reference evidence="1" key="1">
    <citation type="submission" date="2020-10" db="EMBL/GenBank/DDBJ databases">
        <authorList>
            <person name="Gilroy R."/>
        </authorList>
    </citation>
    <scope>NUCLEOTIDE SEQUENCE</scope>
    <source>
        <strain evidence="1">ChiSjej1B19-7085</strain>
    </source>
</reference>
<protein>
    <submittedName>
        <fullName evidence="1">Cob(I)yrinic acid a,c-diamide adenosyltransferase</fullName>
    </submittedName>
</protein>
<dbReference type="EMBL" id="DVHF01000002">
    <property type="protein sequence ID" value="HIR56066.1"/>
    <property type="molecule type" value="Genomic_DNA"/>
</dbReference>
<evidence type="ECO:0000313" key="1">
    <source>
        <dbReference type="EMBL" id="HIR56066.1"/>
    </source>
</evidence>